<dbReference type="Proteomes" id="UP000016933">
    <property type="component" value="Unassembled WGS sequence"/>
</dbReference>
<proteinExistence type="predicted"/>
<dbReference type="OrthoDB" id="10580744at2759"/>
<accession>N1PGW2</accession>
<reference evidence="2 3" key="2">
    <citation type="journal article" date="2012" name="PLoS Pathog.">
        <title>Diverse lifestyles and strategies of plant pathogenesis encoded in the genomes of eighteen Dothideomycetes fungi.</title>
        <authorList>
            <person name="Ohm R.A."/>
            <person name="Feau N."/>
            <person name="Henrissat B."/>
            <person name="Schoch C.L."/>
            <person name="Horwitz B.A."/>
            <person name="Barry K.W."/>
            <person name="Condon B.J."/>
            <person name="Copeland A.C."/>
            <person name="Dhillon B."/>
            <person name="Glaser F."/>
            <person name="Hesse C.N."/>
            <person name="Kosti I."/>
            <person name="LaButti K."/>
            <person name="Lindquist E.A."/>
            <person name="Lucas S."/>
            <person name="Salamov A.A."/>
            <person name="Bradshaw R.E."/>
            <person name="Ciuffetti L."/>
            <person name="Hamelin R.C."/>
            <person name="Kema G.H.J."/>
            <person name="Lawrence C."/>
            <person name="Scott J.A."/>
            <person name="Spatafora J.W."/>
            <person name="Turgeon B.G."/>
            <person name="de Wit P.J.G.M."/>
            <person name="Zhong S."/>
            <person name="Goodwin S.B."/>
            <person name="Grigoriev I.V."/>
        </authorList>
    </citation>
    <scope>NUCLEOTIDE SEQUENCE [LARGE SCALE GENOMIC DNA]</scope>
    <source>
        <strain evidence="3">NZE10 / CBS 128990</strain>
    </source>
</reference>
<dbReference type="EMBL" id="KB446543">
    <property type="protein sequence ID" value="EME40765.1"/>
    <property type="molecule type" value="Genomic_DNA"/>
</dbReference>
<keyword evidence="3" id="KW-1185">Reference proteome</keyword>
<gene>
    <name evidence="2" type="ORF">DOTSEDRAFT_37525</name>
</gene>
<evidence type="ECO:0000313" key="3">
    <source>
        <dbReference type="Proteomes" id="UP000016933"/>
    </source>
</evidence>
<evidence type="ECO:0000313" key="2">
    <source>
        <dbReference type="EMBL" id="EME40765.1"/>
    </source>
</evidence>
<organism evidence="2 3">
    <name type="scientific">Dothistroma septosporum (strain NZE10 / CBS 128990)</name>
    <name type="common">Red band needle blight fungus</name>
    <name type="synonym">Mycosphaerella pini</name>
    <dbReference type="NCBI Taxonomy" id="675120"/>
    <lineage>
        <taxon>Eukaryota</taxon>
        <taxon>Fungi</taxon>
        <taxon>Dikarya</taxon>
        <taxon>Ascomycota</taxon>
        <taxon>Pezizomycotina</taxon>
        <taxon>Dothideomycetes</taxon>
        <taxon>Dothideomycetidae</taxon>
        <taxon>Mycosphaerellales</taxon>
        <taxon>Mycosphaerellaceae</taxon>
        <taxon>Dothistroma</taxon>
    </lineage>
</organism>
<dbReference type="AlphaFoldDB" id="N1PGW2"/>
<feature type="region of interest" description="Disordered" evidence="1">
    <location>
        <begin position="122"/>
        <end position="144"/>
    </location>
</feature>
<protein>
    <submittedName>
        <fullName evidence="2">Uncharacterized protein</fullName>
    </submittedName>
</protein>
<name>N1PGW2_DOTSN</name>
<evidence type="ECO:0000256" key="1">
    <source>
        <dbReference type="SAM" id="MobiDB-lite"/>
    </source>
</evidence>
<dbReference type="HOGENOM" id="CLU_606940_0_0_1"/>
<sequence length="451" mass="51076">MPHTEAPPHIPQRYIAFLTDDERRQFREMFASVSDADREEMKQGDVDEWKAFCELHWQLVEYDEEEDHLTAVSQREQVALHIRRRCRPLSAIFETDEEYKRQSVLNMAAMADLQEALTSPALPATPADTQSPTPAPLQSYPPEAAKHDPDYPVMLYHRNSSYCHWSKLMTTHLVALGAKNARQRHDKAQYTPPKAKYNVDLPVDDLLLVIGTPALQIRPRQRVRMLCQQFDFEAGENELPASNTTFNFQTASMPGKLMSMPHVAMVDSEQRMALHAFFEHVSRQDNVDSPGSRLSDGFTCEEQQVLDRLYNRSYHYGAAQSKDTAGSPTREARDRFCHRFRISVRSNSGTGITTVIAGSTVVYAGTIQTLAGTMLFMIGRQVAPNCSFVRDGGCPYKNDPDQDVSPLSYDISEGPTVTDRAVEYAKRFCSNKLAKTGKHFEVRMIARQMMA</sequence>
<reference evidence="3" key="1">
    <citation type="journal article" date="2012" name="PLoS Genet.">
        <title>The genomes of the fungal plant pathogens Cladosporium fulvum and Dothistroma septosporum reveal adaptation to different hosts and lifestyles but also signatures of common ancestry.</title>
        <authorList>
            <person name="de Wit P.J.G.M."/>
            <person name="van der Burgt A."/>
            <person name="Oekmen B."/>
            <person name="Stergiopoulos I."/>
            <person name="Abd-Elsalam K.A."/>
            <person name="Aerts A.L."/>
            <person name="Bahkali A.H."/>
            <person name="Beenen H.G."/>
            <person name="Chettri P."/>
            <person name="Cox M.P."/>
            <person name="Datema E."/>
            <person name="de Vries R.P."/>
            <person name="Dhillon B."/>
            <person name="Ganley A.R."/>
            <person name="Griffiths S.A."/>
            <person name="Guo Y."/>
            <person name="Hamelin R.C."/>
            <person name="Henrissat B."/>
            <person name="Kabir M.S."/>
            <person name="Jashni M.K."/>
            <person name="Kema G."/>
            <person name="Klaubauf S."/>
            <person name="Lapidus A."/>
            <person name="Levasseur A."/>
            <person name="Lindquist E."/>
            <person name="Mehrabi R."/>
            <person name="Ohm R.A."/>
            <person name="Owen T.J."/>
            <person name="Salamov A."/>
            <person name="Schwelm A."/>
            <person name="Schijlen E."/>
            <person name="Sun H."/>
            <person name="van den Burg H.A."/>
            <person name="van Ham R.C.H.J."/>
            <person name="Zhang S."/>
            <person name="Goodwin S.B."/>
            <person name="Grigoriev I.V."/>
            <person name="Collemare J."/>
            <person name="Bradshaw R.E."/>
        </authorList>
    </citation>
    <scope>NUCLEOTIDE SEQUENCE [LARGE SCALE GENOMIC DNA]</scope>
    <source>
        <strain evidence="3">NZE10 / CBS 128990</strain>
    </source>
</reference>